<dbReference type="SMART" id="SM00516">
    <property type="entry name" value="SEC14"/>
    <property type="match status" value="1"/>
</dbReference>
<dbReference type="EMBL" id="AGNL01013544">
    <property type="protein sequence ID" value="EJK67191.1"/>
    <property type="molecule type" value="Genomic_DNA"/>
</dbReference>
<keyword evidence="4" id="KW-1185">Reference proteome</keyword>
<evidence type="ECO:0000313" key="3">
    <source>
        <dbReference type="EMBL" id="EJK67191.1"/>
    </source>
</evidence>
<feature type="signal peptide" evidence="1">
    <location>
        <begin position="1"/>
        <end position="17"/>
    </location>
</feature>
<evidence type="ECO:0000313" key="4">
    <source>
        <dbReference type="Proteomes" id="UP000266841"/>
    </source>
</evidence>
<dbReference type="PROSITE" id="PS50191">
    <property type="entry name" value="CRAL_TRIO"/>
    <property type="match status" value="1"/>
</dbReference>
<dbReference type="Gene3D" id="3.40.525.10">
    <property type="entry name" value="CRAL-TRIO lipid binding domain"/>
    <property type="match status" value="1"/>
</dbReference>
<dbReference type="InterPro" id="IPR001251">
    <property type="entry name" value="CRAL-TRIO_dom"/>
</dbReference>
<name>K0T1V1_THAOC</name>
<organism evidence="3 4">
    <name type="scientific">Thalassiosira oceanica</name>
    <name type="common">Marine diatom</name>
    <dbReference type="NCBI Taxonomy" id="159749"/>
    <lineage>
        <taxon>Eukaryota</taxon>
        <taxon>Sar</taxon>
        <taxon>Stramenopiles</taxon>
        <taxon>Ochrophyta</taxon>
        <taxon>Bacillariophyta</taxon>
        <taxon>Coscinodiscophyceae</taxon>
        <taxon>Thalassiosirophycidae</taxon>
        <taxon>Thalassiosirales</taxon>
        <taxon>Thalassiosiraceae</taxon>
        <taxon>Thalassiosira</taxon>
    </lineage>
</organism>
<dbReference type="GO" id="GO:0016020">
    <property type="term" value="C:membrane"/>
    <property type="evidence" value="ECO:0007669"/>
    <property type="project" value="TreeGrafter"/>
</dbReference>
<dbReference type="Proteomes" id="UP000266841">
    <property type="component" value="Unassembled WGS sequence"/>
</dbReference>
<dbReference type="OrthoDB" id="7837562at2759"/>
<gene>
    <name evidence="3" type="ORF">THAOC_11810</name>
</gene>
<dbReference type="Pfam" id="PF00650">
    <property type="entry name" value="CRAL_TRIO"/>
    <property type="match status" value="1"/>
</dbReference>
<feature type="domain" description="CRAL-TRIO" evidence="2">
    <location>
        <begin position="194"/>
        <end position="367"/>
    </location>
</feature>
<dbReference type="SUPFAM" id="SSF52087">
    <property type="entry name" value="CRAL/TRIO domain"/>
    <property type="match status" value="1"/>
</dbReference>
<protein>
    <recommendedName>
        <fullName evidence="2">CRAL-TRIO domain-containing protein</fullName>
    </recommendedName>
</protein>
<reference evidence="3 4" key="1">
    <citation type="journal article" date="2012" name="Genome Biol.">
        <title>Genome and low-iron response of an oceanic diatom adapted to chronic iron limitation.</title>
        <authorList>
            <person name="Lommer M."/>
            <person name="Specht M."/>
            <person name="Roy A.S."/>
            <person name="Kraemer L."/>
            <person name="Andreson R."/>
            <person name="Gutowska M.A."/>
            <person name="Wolf J."/>
            <person name="Bergner S.V."/>
            <person name="Schilhabel M.B."/>
            <person name="Klostermeier U.C."/>
            <person name="Beiko R.G."/>
            <person name="Rosenstiel P."/>
            <person name="Hippler M."/>
            <person name="Laroche J."/>
        </authorList>
    </citation>
    <scope>NUCLEOTIDE SEQUENCE [LARGE SCALE GENOMIC DNA]</scope>
    <source>
        <strain evidence="3 4">CCMP1005</strain>
    </source>
</reference>
<dbReference type="PANTHER" id="PTHR10174">
    <property type="entry name" value="ALPHA-TOCOPHEROL TRANSFER PROTEIN-RELATED"/>
    <property type="match status" value="1"/>
</dbReference>
<sequence length="380" mass="42498">MLLLIAAAISATARSDADSRSCTAAANDADCQGDETEEEDVSSPFAFMKAFSKLGSSWSHIVSEYVSVIGAVDGYALKTDIRAANEEEALGALRSLVADVASTQEKKLAWSLRTSPLQDFGKSIDDIFLAFLRWSAVDDHSFNDDDESCSLLGSVNHRAAFLTGDREINVSKAFRRLESYINWMQSVEEFISDPPVTFESILPSLDIFSINVAHDRCGRLVWYVNLGQTDLRAFMDQQPRETIRMFVWVAHMLFLDEGAQTRGLVVIDDMDYISFYKYMTMLPIQVGLSIDRFLLSVTPIKTKNVVLMHRAPWARTAYSLLSWFLTKKMKKRVTMIDTGQEVELLNQIVGGPDYIPRDFGSGAGRIESDLIATDHLGDIR</sequence>
<evidence type="ECO:0000256" key="1">
    <source>
        <dbReference type="SAM" id="SignalP"/>
    </source>
</evidence>
<feature type="chain" id="PRO_5003837617" description="CRAL-TRIO domain-containing protein" evidence="1">
    <location>
        <begin position="18"/>
        <end position="380"/>
    </location>
</feature>
<dbReference type="CDD" id="cd00170">
    <property type="entry name" value="SEC14"/>
    <property type="match status" value="1"/>
</dbReference>
<dbReference type="GO" id="GO:1902936">
    <property type="term" value="F:phosphatidylinositol bisphosphate binding"/>
    <property type="evidence" value="ECO:0007669"/>
    <property type="project" value="TreeGrafter"/>
</dbReference>
<dbReference type="InterPro" id="IPR036865">
    <property type="entry name" value="CRAL-TRIO_dom_sf"/>
</dbReference>
<dbReference type="PANTHER" id="PTHR10174:SF208">
    <property type="entry name" value="CRAL-TRIO DOMAIN-CONTAINING PROTEIN DDB_G0278031"/>
    <property type="match status" value="1"/>
</dbReference>
<accession>K0T1V1</accession>
<dbReference type="AlphaFoldDB" id="K0T1V1"/>
<evidence type="ECO:0000259" key="2">
    <source>
        <dbReference type="PROSITE" id="PS50191"/>
    </source>
</evidence>
<keyword evidence="1" id="KW-0732">Signal</keyword>
<comment type="caution">
    <text evidence="3">The sequence shown here is derived from an EMBL/GenBank/DDBJ whole genome shotgun (WGS) entry which is preliminary data.</text>
</comment>
<proteinExistence type="predicted"/>